<name>A0AA88UMP3_9ASTE</name>
<organism evidence="2 3">
    <name type="scientific">Escallonia rubra</name>
    <dbReference type="NCBI Taxonomy" id="112253"/>
    <lineage>
        <taxon>Eukaryota</taxon>
        <taxon>Viridiplantae</taxon>
        <taxon>Streptophyta</taxon>
        <taxon>Embryophyta</taxon>
        <taxon>Tracheophyta</taxon>
        <taxon>Spermatophyta</taxon>
        <taxon>Magnoliopsida</taxon>
        <taxon>eudicotyledons</taxon>
        <taxon>Gunneridae</taxon>
        <taxon>Pentapetalae</taxon>
        <taxon>asterids</taxon>
        <taxon>campanulids</taxon>
        <taxon>Escalloniales</taxon>
        <taxon>Escalloniaceae</taxon>
        <taxon>Escallonia</taxon>
    </lineage>
</organism>
<gene>
    <name evidence="2" type="ORF">RJ640_002634</name>
</gene>
<protein>
    <submittedName>
        <fullName evidence="2">Uncharacterized protein</fullName>
    </submittedName>
</protein>
<evidence type="ECO:0000313" key="2">
    <source>
        <dbReference type="EMBL" id="KAK2991110.1"/>
    </source>
</evidence>
<dbReference type="AlphaFoldDB" id="A0AA88UMP3"/>
<keyword evidence="1" id="KW-1133">Transmembrane helix</keyword>
<reference evidence="2" key="1">
    <citation type="submission" date="2022-12" db="EMBL/GenBank/DDBJ databases">
        <title>Draft genome assemblies for two species of Escallonia (Escalloniales).</title>
        <authorList>
            <person name="Chanderbali A."/>
            <person name="Dervinis C."/>
            <person name="Anghel I."/>
            <person name="Soltis D."/>
            <person name="Soltis P."/>
            <person name="Zapata F."/>
        </authorList>
    </citation>
    <scope>NUCLEOTIDE SEQUENCE</scope>
    <source>
        <strain evidence="2">UCBG92.1500</strain>
        <tissue evidence="2">Leaf</tissue>
    </source>
</reference>
<dbReference type="PANTHER" id="PTHR33115">
    <property type="entry name" value="ARM REPEAT SUPERFAMILY PROTEIN"/>
    <property type="match status" value="1"/>
</dbReference>
<keyword evidence="3" id="KW-1185">Reference proteome</keyword>
<comment type="caution">
    <text evidence="2">The sequence shown here is derived from an EMBL/GenBank/DDBJ whole genome shotgun (WGS) entry which is preliminary data.</text>
</comment>
<evidence type="ECO:0000313" key="3">
    <source>
        <dbReference type="Proteomes" id="UP001187471"/>
    </source>
</evidence>
<dbReference type="SUPFAM" id="SSF48371">
    <property type="entry name" value="ARM repeat"/>
    <property type="match status" value="1"/>
</dbReference>
<proteinExistence type="predicted"/>
<keyword evidence="1" id="KW-0472">Membrane</keyword>
<keyword evidence="1" id="KW-0812">Transmembrane</keyword>
<dbReference type="InterPro" id="IPR011989">
    <property type="entry name" value="ARM-like"/>
</dbReference>
<evidence type="ECO:0000256" key="1">
    <source>
        <dbReference type="SAM" id="Phobius"/>
    </source>
</evidence>
<sequence>MDVESGNDSDVPINFRWYSCVPGAQLTSFASRLAVLEKAAAGLGALGFIWASGVLLGGFASSLAKADFWFINVILLIEGIRIFSRRQIVRWQHDARWSLTGAVQRCIRPIKSGVRFAVETLKLAKVSRCIREIVDTADNTDERRDGNSISRKLIWTAYTKFSLALYCFQLASSTTCVILSSMKLIKHICGDVGNANARNQQLALNIFYSLALAEALLFISEKAYSEWMVMHRKLLEEVNRECQLGSSSIIYVRRFFYDAYSTCVNGSIFYALQKDMVSFAMDLLASSVLADQLSGAVILQKFATNDKFSYATLQKVGITTSVMARLVEMLNWKEVEQEEIRQSAAEILVKLAGRKHKPLQVAGSQGVMESISSLLFDNSGSAAASGEISVRMSHFRYEHHDLLTFVTLGLRLLKKLCREHGSCEKIGNTRGLLPKIIYFTYADERLLKDEIDIPTRILILKRSLQVVKMLASTTGTTGKQLRKEISEVVVTISNIRGMLQHGEKYPMLQLLGIEILTSLAVEEDGRELVGCTGNVIKELFNIYLKREGSAGPTHLNRVKVAAGEALSMLTSESTSNCHLILKLKVIQNLVRGLDDQVLKYIFIGEDELQEVMVGLAAQLFKFMTSQESSTVFERIGIREAELAGVLVWILRKHQYPSVRCLTMRRFVVELAICLMRVKDTNIATFKDLGMVEELQSVVETTSQIESFRHILWYCRA</sequence>
<feature type="transmembrane region" description="Helical" evidence="1">
    <location>
        <begin position="66"/>
        <end position="83"/>
    </location>
</feature>
<feature type="transmembrane region" description="Helical" evidence="1">
    <location>
        <begin position="39"/>
        <end position="60"/>
    </location>
</feature>
<dbReference type="PANTHER" id="PTHR33115:SF50">
    <property type="entry name" value="ARM REPEAT SUPERFAMILY PROTEIN"/>
    <property type="match status" value="1"/>
</dbReference>
<dbReference type="EMBL" id="JAVXUO010000574">
    <property type="protein sequence ID" value="KAK2991110.1"/>
    <property type="molecule type" value="Genomic_DNA"/>
</dbReference>
<dbReference type="Gene3D" id="1.25.10.10">
    <property type="entry name" value="Leucine-rich Repeat Variant"/>
    <property type="match status" value="1"/>
</dbReference>
<dbReference type="Proteomes" id="UP001187471">
    <property type="component" value="Unassembled WGS sequence"/>
</dbReference>
<accession>A0AA88UMP3</accession>
<dbReference type="InterPro" id="IPR016024">
    <property type="entry name" value="ARM-type_fold"/>
</dbReference>